<evidence type="ECO:0000313" key="10">
    <source>
        <dbReference type="Proteomes" id="UP000292298"/>
    </source>
</evidence>
<dbReference type="Pfam" id="PF02954">
    <property type="entry name" value="HTH_8"/>
    <property type="match status" value="1"/>
</dbReference>
<dbReference type="SUPFAM" id="SSF52540">
    <property type="entry name" value="P-loop containing nucleoside triphosphate hydrolases"/>
    <property type="match status" value="1"/>
</dbReference>
<dbReference type="InterPro" id="IPR009057">
    <property type="entry name" value="Homeodomain-like_sf"/>
</dbReference>
<dbReference type="SMART" id="SM00382">
    <property type="entry name" value="AAA"/>
    <property type="match status" value="1"/>
</dbReference>
<dbReference type="PROSITE" id="PS00688">
    <property type="entry name" value="SIGMA54_INTERACT_3"/>
    <property type="match status" value="1"/>
</dbReference>
<evidence type="ECO:0000256" key="3">
    <source>
        <dbReference type="ARBA" id="ARBA00023015"/>
    </source>
</evidence>
<keyword evidence="1" id="KW-0547">Nucleotide-binding</keyword>
<dbReference type="Gene3D" id="3.40.50.300">
    <property type="entry name" value="P-loop containing nucleotide triphosphate hydrolases"/>
    <property type="match status" value="1"/>
</dbReference>
<feature type="domain" description="Sigma-54 factor interaction" evidence="7">
    <location>
        <begin position="145"/>
        <end position="374"/>
    </location>
</feature>
<dbReference type="CDD" id="cd00009">
    <property type="entry name" value="AAA"/>
    <property type="match status" value="1"/>
</dbReference>
<evidence type="ECO:0000259" key="7">
    <source>
        <dbReference type="PROSITE" id="PS50045"/>
    </source>
</evidence>
<dbReference type="AlphaFoldDB" id="A0A4Q8CZ94"/>
<dbReference type="GO" id="GO:0000160">
    <property type="term" value="P:phosphorelay signal transduction system"/>
    <property type="evidence" value="ECO:0007669"/>
    <property type="project" value="InterPro"/>
</dbReference>
<organism evidence="9 10">
    <name type="scientific">Spiribacter vilamensis</name>
    <dbReference type="NCBI Taxonomy" id="531306"/>
    <lineage>
        <taxon>Bacteria</taxon>
        <taxon>Pseudomonadati</taxon>
        <taxon>Pseudomonadota</taxon>
        <taxon>Gammaproteobacteria</taxon>
        <taxon>Chromatiales</taxon>
        <taxon>Ectothiorhodospiraceae</taxon>
        <taxon>Spiribacter</taxon>
    </lineage>
</organism>
<dbReference type="PROSITE" id="PS50045">
    <property type="entry name" value="SIGMA54_INTERACT_4"/>
    <property type="match status" value="1"/>
</dbReference>
<dbReference type="InterPro" id="IPR001789">
    <property type="entry name" value="Sig_transdc_resp-reg_receiver"/>
</dbReference>
<feature type="domain" description="Response regulatory" evidence="8">
    <location>
        <begin position="5"/>
        <end position="122"/>
    </location>
</feature>
<dbReference type="Pfam" id="PF00072">
    <property type="entry name" value="Response_reg"/>
    <property type="match status" value="1"/>
</dbReference>
<dbReference type="InterPro" id="IPR014264">
    <property type="entry name" value="PEP-CTERM_resp_reg"/>
</dbReference>
<evidence type="ECO:0000256" key="6">
    <source>
        <dbReference type="PROSITE-ProRule" id="PRU00169"/>
    </source>
</evidence>
<dbReference type="FunFam" id="3.40.50.300:FF:000006">
    <property type="entry name" value="DNA-binding transcriptional regulator NtrC"/>
    <property type="match status" value="1"/>
</dbReference>
<evidence type="ECO:0000256" key="1">
    <source>
        <dbReference type="ARBA" id="ARBA00022741"/>
    </source>
</evidence>
<dbReference type="GO" id="GO:0043565">
    <property type="term" value="F:sequence-specific DNA binding"/>
    <property type="evidence" value="ECO:0007669"/>
    <property type="project" value="InterPro"/>
</dbReference>
<reference evidence="9 10" key="1">
    <citation type="submission" date="2019-02" db="EMBL/GenBank/DDBJ databases">
        <title>Genomic Encyclopedia of Type Strains, Phase IV (KMG-IV): sequencing the most valuable type-strain genomes for metagenomic binning, comparative biology and taxonomic classification.</title>
        <authorList>
            <person name="Goeker M."/>
        </authorList>
    </citation>
    <scope>NUCLEOTIDE SEQUENCE [LARGE SCALE GENOMIC DNA]</scope>
    <source>
        <strain evidence="9 10">DSM 21056</strain>
    </source>
</reference>
<keyword evidence="4" id="KW-0238">DNA-binding</keyword>
<keyword evidence="3" id="KW-0805">Transcription regulation</keyword>
<dbReference type="InterPro" id="IPR002197">
    <property type="entry name" value="HTH_Fis"/>
</dbReference>
<dbReference type="NCBIfam" id="TIGR02915">
    <property type="entry name" value="PEP_resp_reg"/>
    <property type="match status" value="1"/>
</dbReference>
<dbReference type="Pfam" id="PF25601">
    <property type="entry name" value="AAA_lid_14"/>
    <property type="match status" value="1"/>
</dbReference>
<proteinExistence type="predicted"/>
<dbReference type="RefSeq" id="WP_239016187.1">
    <property type="nucleotide sequence ID" value="NZ_SHLI01000001.1"/>
</dbReference>
<dbReference type="InterPro" id="IPR025943">
    <property type="entry name" value="Sigma_54_int_dom_ATP-bd_2"/>
</dbReference>
<keyword evidence="10" id="KW-1185">Reference proteome</keyword>
<dbReference type="SMART" id="SM00448">
    <property type="entry name" value="REC"/>
    <property type="match status" value="1"/>
</dbReference>
<gene>
    <name evidence="9" type="ORF">EV698_0591</name>
</gene>
<evidence type="ECO:0000313" key="9">
    <source>
        <dbReference type="EMBL" id="RZU98346.1"/>
    </source>
</evidence>
<dbReference type="Proteomes" id="UP000292298">
    <property type="component" value="Unassembled WGS sequence"/>
</dbReference>
<dbReference type="SUPFAM" id="SSF52172">
    <property type="entry name" value="CheY-like"/>
    <property type="match status" value="1"/>
</dbReference>
<dbReference type="InterPro" id="IPR025944">
    <property type="entry name" value="Sigma_54_int_dom_CS"/>
</dbReference>
<dbReference type="SUPFAM" id="SSF46689">
    <property type="entry name" value="Homeodomain-like"/>
    <property type="match status" value="1"/>
</dbReference>
<dbReference type="PRINTS" id="PR01590">
    <property type="entry name" value="HTHFIS"/>
</dbReference>
<evidence type="ECO:0000256" key="2">
    <source>
        <dbReference type="ARBA" id="ARBA00022840"/>
    </source>
</evidence>
<dbReference type="Gene3D" id="1.10.10.60">
    <property type="entry name" value="Homeodomain-like"/>
    <property type="match status" value="1"/>
</dbReference>
<evidence type="ECO:0000256" key="4">
    <source>
        <dbReference type="ARBA" id="ARBA00023125"/>
    </source>
</evidence>
<dbReference type="InterPro" id="IPR058031">
    <property type="entry name" value="AAA_lid_NorR"/>
</dbReference>
<evidence type="ECO:0000259" key="8">
    <source>
        <dbReference type="PROSITE" id="PS50110"/>
    </source>
</evidence>
<accession>A0A4Q8CZ94</accession>
<dbReference type="Gene3D" id="1.10.8.60">
    <property type="match status" value="1"/>
</dbReference>
<dbReference type="PANTHER" id="PTHR32071:SF113">
    <property type="entry name" value="ALGINATE BIOSYNTHESIS TRANSCRIPTIONAL REGULATORY PROTEIN ALGB"/>
    <property type="match status" value="1"/>
</dbReference>
<dbReference type="Pfam" id="PF00158">
    <property type="entry name" value="Sigma54_activat"/>
    <property type="match status" value="1"/>
</dbReference>
<dbReference type="GO" id="GO:0005524">
    <property type="term" value="F:ATP binding"/>
    <property type="evidence" value="ECO:0007669"/>
    <property type="project" value="UniProtKB-KW"/>
</dbReference>
<keyword evidence="5" id="KW-0804">Transcription</keyword>
<comment type="caution">
    <text evidence="9">The sequence shown here is derived from an EMBL/GenBank/DDBJ whole genome shotgun (WGS) entry which is preliminary data.</text>
</comment>
<sequence length="448" mass="49357">MSAEKLLIVEDDPGLQRQLRWCFDRYEILVAEDRPSAMAQLRRHEPAVVLQDLGLPPDPDGVSEGLATLNDIIDAAPHTKVIVVTGNGDATSAVRSVSLGAYDFYEKPVDTDTLNLIVARAFHLADLERQNRALMLARQTPLAGVLGASESMARIARTVEKVARTRATVLLQGETGTGKEVLARAIHRLSDRASESFVAINCAAIPENLLESELFGYERGAFTGAQNQTRGKIEMAEGGTLFLDEIGDMPVSLQSKLLRFLQERVLERVGGRREIPVDTRVVCATHQNLPGQIDSGNFRQDLYYRISEIVIDIPPLRARESDPLLLARHFLAAAAQQHGSAVRGLTDDAAEAVSAYEWPGNVRELEHRINRAVIMAEGKLITLEDLGLDHSGGERPSFSLREVRDRAEERAVREALARATDNVSKAADLLGVSRPTLYDLMRKFDLKC</sequence>
<dbReference type="PROSITE" id="PS00675">
    <property type="entry name" value="SIGMA54_INTERACT_1"/>
    <property type="match status" value="1"/>
</dbReference>
<dbReference type="PANTHER" id="PTHR32071">
    <property type="entry name" value="TRANSCRIPTIONAL REGULATORY PROTEIN"/>
    <property type="match status" value="1"/>
</dbReference>
<dbReference type="GO" id="GO:0006355">
    <property type="term" value="P:regulation of DNA-templated transcription"/>
    <property type="evidence" value="ECO:0007669"/>
    <property type="project" value="InterPro"/>
</dbReference>
<name>A0A4Q8CZ94_9GAMM</name>
<dbReference type="Gene3D" id="3.40.50.2300">
    <property type="match status" value="1"/>
</dbReference>
<feature type="modified residue" description="4-aspartylphosphate" evidence="6">
    <location>
        <position position="52"/>
    </location>
</feature>
<keyword evidence="6" id="KW-0597">Phosphoprotein</keyword>
<protein>
    <submittedName>
        <fullName evidence="9">Two-component system NtrC family response regulator</fullName>
    </submittedName>
</protein>
<dbReference type="InterPro" id="IPR027417">
    <property type="entry name" value="P-loop_NTPase"/>
</dbReference>
<evidence type="ECO:0000256" key="5">
    <source>
        <dbReference type="ARBA" id="ARBA00023163"/>
    </source>
</evidence>
<dbReference type="PROSITE" id="PS50110">
    <property type="entry name" value="RESPONSE_REGULATORY"/>
    <property type="match status" value="1"/>
</dbReference>
<dbReference type="InterPro" id="IPR003593">
    <property type="entry name" value="AAA+_ATPase"/>
</dbReference>
<dbReference type="InterPro" id="IPR002078">
    <property type="entry name" value="Sigma_54_int"/>
</dbReference>
<dbReference type="InterPro" id="IPR011006">
    <property type="entry name" value="CheY-like_superfamily"/>
</dbReference>
<dbReference type="PROSITE" id="PS00676">
    <property type="entry name" value="SIGMA54_INTERACT_2"/>
    <property type="match status" value="1"/>
</dbReference>
<dbReference type="EMBL" id="SHLI01000001">
    <property type="protein sequence ID" value="RZU98346.1"/>
    <property type="molecule type" value="Genomic_DNA"/>
</dbReference>
<dbReference type="InterPro" id="IPR025662">
    <property type="entry name" value="Sigma_54_int_dom_ATP-bd_1"/>
</dbReference>
<keyword evidence="2" id="KW-0067">ATP-binding</keyword>